<accession>A0ACB8XQM8</accession>
<evidence type="ECO:0000313" key="1">
    <source>
        <dbReference type="EMBL" id="KAI3672952.1"/>
    </source>
</evidence>
<comment type="caution">
    <text evidence="1">The sequence shown here is derived from an EMBL/GenBank/DDBJ whole genome shotgun (WGS) entry which is preliminary data.</text>
</comment>
<dbReference type="Proteomes" id="UP001055879">
    <property type="component" value="Linkage Group LG15"/>
</dbReference>
<evidence type="ECO:0000313" key="2">
    <source>
        <dbReference type="Proteomes" id="UP001055879"/>
    </source>
</evidence>
<keyword evidence="2" id="KW-1185">Reference proteome</keyword>
<dbReference type="EMBL" id="CM042061">
    <property type="protein sequence ID" value="KAI3672952.1"/>
    <property type="molecule type" value="Genomic_DNA"/>
</dbReference>
<organism evidence="1 2">
    <name type="scientific">Arctium lappa</name>
    <name type="common">Greater burdock</name>
    <name type="synonym">Lappa major</name>
    <dbReference type="NCBI Taxonomy" id="4217"/>
    <lineage>
        <taxon>Eukaryota</taxon>
        <taxon>Viridiplantae</taxon>
        <taxon>Streptophyta</taxon>
        <taxon>Embryophyta</taxon>
        <taxon>Tracheophyta</taxon>
        <taxon>Spermatophyta</taxon>
        <taxon>Magnoliopsida</taxon>
        <taxon>eudicotyledons</taxon>
        <taxon>Gunneridae</taxon>
        <taxon>Pentapetalae</taxon>
        <taxon>asterids</taxon>
        <taxon>campanulids</taxon>
        <taxon>Asterales</taxon>
        <taxon>Asteraceae</taxon>
        <taxon>Carduoideae</taxon>
        <taxon>Cardueae</taxon>
        <taxon>Arctiinae</taxon>
        <taxon>Arctium</taxon>
    </lineage>
</organism>
<reference evidence="2" key="1">
    <citation type="journal article" date="2022" name="Mol. Ecol. Resour.">
        <title>The genomes of chicory, endive, great burdock and yacon provide insights into Asteraceae palaeo-polyploidization history and plant inulin production.</title>
        <authorList>
            <person name="Fan W."/>
            <person name="Wang S."/>
            <person name="Wang H."/>
            <person name="Wang A."/>
            <person name="Jiang F."/>
            <person name="Liu H."/>
            <person name="Zhao H."/>
            <person name="Xu D."/>
            <person name="Zhang Y."/>
        </authorList>
    </citation>
    <scope>NUCLEOTIDE SEQUENCE [LARGE SCALE GENOMIC DNA]</scope>
    <source>
        <strain evidence="2">cv. Niubang</strain>
    </source>
</reference>
<sequence length="105" mass="11478">MTMRNSISMNILCVVTGIIILSMITQFSAVACRTLRTTQLNTDTSAASITTITKCEHVHESDHTIGTELRVSSCNKMMSVSSFRLRMRALAYKLASGPSRRGAGH</sequence>
<gene>
    <name evidence="1" type="ORF">L6452_39056</name>
</gene>
<protein>
    <submittedName>
        <fullName evidence="1">Uncharacterized protein</fullName>
    </submittedName>
</protein>
<proteinExistence type="predicted"/>
<reference evidence="1 2" key="2">
    <citation type="journal article" date="2022" name="Mol. Ecol. Resour.">
        <title>The genomes of chicory, endive, great burdock and yacon provide insights into Asteraceae paleo-polyploidization history and plant inulin production.</title>
        <authorList>
            <person name="Fan W."/>
            <person name="Wang S."/>
            <person name="Wang H."/>
            <person name="Wang A."/>
            <person name="Jiang F."/>
            <person name="Liu H."/>
            <person name="Zhao H."/>
            <person name="Xu D."/>
            <person name="Zhang Y."/>
        </authorList>
    </citation>
    <scope>NUCLEOTIDE SEQUENCE [LARGE SCALE GENOMIC DNA]</scope>
    <source>
        <strain evidence="2">cv. Niubang</strain>
    </source>
</reference>
<name>A0ACB8XQM8_ARCLA</name>